<accession>A0AAD5TXT9</accession>
<dbReference type="GO" id="GO:0005509">
    <property type="term" value="F:calcium ion binding"/>
    <property type="evidence" value="ECO:0007669"/>
    <property type="project" value="InterPro"/>
</dbReference>
<dbReference type="PROSITE" id="PS00018">
    <property type="entry name" value="EF_HAND_1"/>
    <property type="match status" value="1"/>
</dbReference>
<feature type="non-terminal residue" evidence="3">
    <location>
        <position position="1"/>
    </location>
</feature>
<evidence type="ECO:0000259" key="2">
    <source>
        <dbReference type="PROSITE" id="PS50222"/>
    </source>
</evidence>
<dbReference type="Gene3D" id="1.10.238.10">
    <property type="entry name" value="EF-hand"/>
    <property type="match status" value="1"/>
</dbReference>
<keyword evidence="1" id="KW-0106">Calcium</keyword>
<feature type="domain" description="EF-hand" evidence="2">
    <location>
        <begin position="73"/>
        <end position="106"/>
    </location>
</feature>
<organism evidence="3 4">
    <name type="scientific">Clydaea vesicula</name>
    <dbReference type="NCBI Taxonomy" id="447962"/>
    <lineage>
        <taxon>Eukaryota</taxon>
        <taxon>Fungi</taxon>
        <taxon>Fungi incertae sedis</taxon>
        <taxon>Chytridiomycota</taxon>
        <taxon>Chytridiomycota incertae sedis</taxon>
        <taxon>Chytridiomycetes</taxon>
        <taxon>Lobulomycetales</taxon>
        <taxon>Lobulomycetaceae</taxon>
        <taxon>Clydaea</taxon>
    </lineage>
</organism>
<dbReference type="Proteomes" id="UP001211065">
    <property type="component" value="Unassembled WGS sequence"/>
</dbReference>
<dbReference type="EMBL" id="JADGJW010000555">
    <property type="protein sequence ID" value="KAJ3215269.1"/>
    <property type="molecule type" value="Genomic_DNA"/>
</dbReference>
<keyword evidence="4" id="KW-1185">Reference proteome</keyword>
<name>A0AAD5TXT9_9FUNG</name>
<reference evidence="3" key="1">
    <citation type="submission" date="2020-05" db="EMBL/GenBank/DDBJ databases">
        <title>Phylogenomic resolution of chytrid fungi.</title>
        <authorList>
            <person name="Stajich J.E."/>
            <person name="Amses K."/>
            <person name="Simmons R."/>
            <person name="Seto K."/>
            <person name="Myers J."/>
            <person name="Bonds A."/>
            <person name="Quandt C.A."/>
            <person name="Barry K."/>
            <person name="Liu P."/>
            <person name="Grigoriev I."/>
            <person name="Longcore J.E."/>
            <person name="James T.Y."/>
        </authorList>
    </citation>
    <scope>NUCLEOTIDE SEQUENCE</scope>
    <source>
        <strain evidence="3">JEL0476</strain>
    </source>
</reference>
<proteinExistence type="predicted"/>
<protein>
    <recommendedName>
        <fullName evidence="2">EF-hand domain-containing protein</fullName>
    </recommendedName>
</protein>
<evidence type="ECO:0000313" key="4">
    <source>
        <dbReference type="Proteomes" id="UP001211065"/>
    </source>
</evidence>
<dbReference type="InterPro" id="IPR011992">
    <property type="entry name" value="EF-hand-dom_pair"/>
</dbReference>
<gene>
    <name evidence="3" type="ORF">HK099_006438</name>
</gene>
<dbReference type="InterPro" id="IPR018247">
    <property type="entry name" value="EF_Hand_1_Ca_BS"/>
</dbReference>
<dbReference type="PROSITE" id="PS50222">
    <property type="entry name" value="EF_HAND_2"/>
    <property type="match status" value="1"/>
</dbReference>
<evidence type="ECO:0000313" key="3">
    <source>
        <dbReference type="EMBL" id="KAJ3215269.1"/>
    </source>
</evidence>
<comment type="caution">
    <text evidence="3">The sequence shown here is derived from an EMBL/GenBank/DDBJ whole genome shotgun (WGS) entry which is preliminary data.</text>
</comment>
<evidence type="ECO:0000256" key="1">
    <source>
        <dbReference type="ARBA" id="ARBA00022837"/>
    </source>
</evidence>
<dbReference type="SUPFAM" id="SSF47473">
    <property type="entry name" value="EF-hand"/>
    <property type="match status" value="1"/>
</dbReference>
<dbReference type="InterPro" id="IPR002048">
    <property type="entry name" value="EF_hand_dom"/>
</dbReference>
<sequence>MCSIWYSCCFTRNITSVRSTLNDLKSPVTSNIPKEYLDSKGNFGSSGNYGNKEKIHKQVEENFKQTHPGQIPDEQDDLFYYFSLHDYNHDGHLDGHELRSAFYLPE</sequence>
<dbReference type="AlphaFoldDB" id="A0AAD5TXT9"/>